<organism evidence="1 2">
    <name type="scientific">Diversispora epigaea</name>
    <dbReference type="NCBI Taxonomy" id="1348612"/>
    <lineage>
        <taxon>Eukaryota</taxon>
        <taxon>Fungi</taxon>
        <taxon>Fungi incertae sedis</taxon>
        <taxon>Mucoromycota</taxon>
        <taxon>Glomeromycotina</taxon>
        <taxon>Glomeromycetes</taxon>
        <taxon>Diversisporales</taxon>
        <taxon>Diversisporaceae</taxon>
        <taxon>Diversispora</taxon>
    </lineage>
</organism>
<protein>
    <submittedName>
        <fullName evidence="1">Uncharacterized protein</fullName>
    </submittedName>
</protein>
<proteinExistence type="predicted"/>
<dbReference type="EMBL" id="PQFF01000156">
    <property type="protein sequence ID" value="RHZ78219.1"/>
    <property type="molecule type" value="Genomic_DNA"/>
</dbReference>
<accession>A0A397IQD8</accession>
<name>A0A397IQD8_9GLOM</name>
<evidence type="ECO:0000313" key="2">
    <source>
        <dbReference type="Proteomes" id="UP000266861"/>
    </source>
</evidence>
<sequence length="62" mass="7354">MTSDSNRQGEEIIEILLETSNIHPQNMKHPPIIKHFELDQEILKAWHGFNIDSHFRLLKIHL</sequence>
<evidence type="ECO:0000313" key="1">
    <source>
        <dbReference type="EMBL" id="RHZ78219.1"/>
    </source>
</evidence>
<comment type="caution">
    <text evidence="1">The sequence shown here is derived from an EMBL/GenBank/DDBJ whole genome shotgun (WGS) entry which is preliminary data.</text>
</comment>
<dbReference type="Proteomes" id="UP000266861">
    <property type="component" value="Unassembled WGS sequence"/>
</dbReference>
<dbReference type="AlphaFoldDB" id="A0A397IQD8"/>
<reference evidence="1 2" key="1">
    <citation type="submission" date="2018-08" db="EMBL/GenBank/DDBJ databases">
        <title>Genome and evolution of the arbuscular mycorrhizal fungus Diversispora epigaea (formerly Glomus versiforme) and its bacterial endosymbionts.</title>
        <authorList>
            <person name="Sun X."/>
            <person name="Fei Z."/>
            <person name="Harrison M."/>
        </authorList>
    </citation>
    <scope>NUCLEOTIDE SEQUENCE [LARGE SCALE GENOMIC DNA]</scope>
    <source>
        <strain evidence="1 2">IT104</strain>
    </source>
</reference>
<keyword evidence="2" id="KW-1185">Reference proteome</keyword>
<gene>
    <name evidence="1" type="ORF">Glove_166g159</name>
</gene>